<keyword evidence="3" id="KW-1185">Reference proteome</keyword>
<dbReference type="EMBL" id="PDWW01000029">
    <property type="protein sequence ID" value="KAF1723360.1"/>
    <property type="molecule type" value="Genomic_DNA"/>
</dbReference>
<evidence type="ECO:0000313" key="2">
    <source>
        <dbReference type="EMBL" id="KAF1723360.1"/>
    </source>
</evidence>
<proteinExistence type="predicted"/>
<comment type="caution">
    <text evidence="2">The sequence shown here is derived from an EMBL/GenBank/DDBJ whole genome shotgun (WGS) entry which is preliminary data.</text>
</comment>
<protein>
    <submittedName>
        <fullName evidence="2">Uncharacterized protein</fullName>
    </submittedName>
</protein>
<evidence type="ECO:0000256" key="1">
    <source>
        <dbReference type="SAM" id="SignalP"/>
    </source>
</evidence>
<gene>
    <name evidence="2" type="ORF">CSC78_16335</name>
</gene>
<dbReference type="RefSeq" id="WP_162338930.1">
    <property type="nucleotide sequence ID" value="NZ_JBHSRQ010000030.1"/>
</dbReference>
<accession>A0ABQ6ZDJ8</accession>
<sequence length="197" mass="21901">MNVSHKIWLLALLAAPFPVHAQQQTVEGAHLFLSKVVEQGATTFEIDSGSGWNTVSADKSYCRYYNYDTASGIRAGEYGCGDYKTSTHRVADFKLTSITKLVRCSSQISTPEVQAKQIEVDDGPKNYWNVRLPYRKPSYVIDWDKAAEVRQEGSSVVVRGIKPAMRFNLASEPLATRVAYAMEFLRTQCDATSGTGF</sequence>
<dbReference type="Proteomes" id="UP000781710">
    <property type="component" value="Unassembled WGS sequence"/>
</dbReference>
<name>A0ABQ6ZDJ8_9GAMM</name>
<reference evidence="2 3" key="1">
    <citation type="submission" date="2017-10" db="EMBL/GenBank/DDBJ databases">
        <title>Whole genome sequencing of members of genus Pseudoxanthomonas.</title>
        <authorList>
            <person name="Kumar S."/>
            <person name="Bansal K."/>
            <person name="Kaur A."/>
            <person name="Patil P."/>
            <person name="Sharma S."/>
            <person name="Patil P.B."/>
        </authorList>
    </citation>
    <scope>NUCLEOTIDE SEQUENCE [LARGE SCALE GENOMIC DNA]</scope>
    <source>
        <strain evidence="2 3">DSM 17109</strain>
    </source>
</reference>
<organism evidence="2 3">
    <name type="scientific">Pseudoxanthomonas japonensis</name>
    <dbReference type="NCBI Taxonomy" id="69284"/>
    <lineage>
        <taxon>Bacteria</taxon>
        <taxon>Pseudomonadati</taxon>
        <taxon>Pseudomonadota</taxon>
        <taxon>Gammaproteobacteria</taxon>
        <taxon>Lysobacterales</taxon>
        <taxon>Lysobacteraceae</taxon>
        <taxon>Pseudoxanthomonas</taxon>
    </lineage>
</organism>
<feature type="chain" id="PRO_5046497120" evidence="1">
    <location>
        <begin position="22"/>
        <end position="197"/>
    </location>
</feature>
<keyword evidence="1" id="KW-0732">Signal</keyword>
<feature type="signal peptide" evidence="1">
    <location>
        <begin position="1"/>
        <end position="21"/>
    </location>
</feature>
<evidence type="ECO:0000313" key="3">
    <source>
        <dbReference type="Proteomes" id="UP000781710"/>
    </source>
</evidence>